<evidence type="ECO:0000313" key="3">
    <source>
        <dbReference type="Proteomes" id="UP000527355"/>
    </source>
</evidence>
<dbReference type="EMBL" id="JABWUV010000027">
    <property type="protein sequence ID" value="KAF6275457.1"/>
    <property type="molecule type" value="Genomic_DNA"/>
</dbReference>
<name>A0A7J7RHG9_MYOMY</name>
<feature type="region of interest" description="Disordered" evidence="1">
    <location>
        <begin position="47"/>
        <end position="134"/>
    </location>
</feature>
<protein>
    <submittedName>
        <fullName evidence="2">Uncharacterized protein</fullName>
    </submittedName>
</protein>
<dbReference type="Proteomes" id="UP000527355">
    <property type="component" value="Unassembled WGS sequence"/>
</dbReference>
<accession>A0A7J7RHG9</accession>
<keyword evidence="3" id="KW-1185">Reference proteome</keyword>
<dbReference type="AlphaFoldDB" id="A0A7J7RHG9"/>
<sequence length="134" mass="13998">MPPGPTLGPTFCQRASEEGRGEWKCLVSDPRAWASEAWGAVMWRGCMGPSKEEGMGVPLPPRALAQQPGGPSCALHPSNDQDPRGGDELGGKEQAGRPGCPRPIDRGVSVRDMSRGGAVLTPPPPGPCPAQRGH</sequence>
<feature type="compositionally biased region" description="Basic and acidic residues" evidence="1">
    <location>
        <begin position="79"/>
        <end position="95"/>
    </location>
</feature>
<comment type="caution">
    <text evidence="2">The sequence shown here is derived from an EMBL/GenBank/DDBJ whole genome shotgun (WGS) entry which is preliminary data.</text>
</comment>
<evidence type="ECO:0000313" key="2">
    <source>
        <dbReference type="EMBL" id="KAF6275457.1"/>
    </source>
</evidence>
<reference evidence="2 3" key="1">
    <citation type="journal article" date="2020" name="Nature">
        <title>Six reference-quality genomes reveal evolution of bat adaptations.</title>
        <authorList>
            <person name="Jebb D."/>
            <person name="Huang Z."/>
            <person name="Pippel M."/>
            <person name="Hughes G.M."/>
            <person name="Lavrichenko K."/>
            <person name="Devanna P."/>
            <person name="Winkler S."/>
            <person name="Jermiin L.S."/>
            <person name="Skirmuntt E.C."/>
            <person name="Katzourakis A."/>
            <person name="Burkitt-Gray L."/>
            <person name="Ray D.A."/>
            <person name="Sullivan K.A.M."/>
            <person name="Roscito J.G."/>
            <person name="Kirilenko B.M."/>
            <person name="Davalos L.M."/>
            <person name="Corthals A.P."/>
            <person name="Power M.L."/>
            <person name="Jones G."/>
            <person name="Ransome R.D."/>
            <person name="Dechmann D.K.N."/>
            <person name="Locatelli A.G."/>
            <person name="Puechmaille S.J."/>
            <person name="Fedrigo O."/>
            <person name="Jarvis E.D."/>
            <person name="Hiller M."/>
            <person name="Vernes S.C."/>
            <person name="Myers E.W."/>
            <person name="Teeling E.C."/>
        </authorList>
    </citation>
    <scope>NUCLEOTIDE SEQUENCE [LARGE SCALE GENOMIC DNA]</scope>
    <source>
        <strain evidence="2">MMyoMyo1</strain>
        <tissue evidence="2">Flight muscle</tissue>
    </source>
</reference>
<organism evidence="2 3">
    <name type="scientific">Myotis myotis</name>
    <name type="common">Greater mouse-eared bat</name>
    <name type="synonym">Vespertilio myotis</name>
    <dbReference type="NCBI Taxonomy" id="51298"/>
    <lineage>
        <taxon>Eukaryota</taxon>
        <taxon>Metazoa</taxon>
        <taxon>Chordata</taxon>
        <taxon>Craniata</taxon>
        <taxon>Vertebrata</taxon>
        <taxon>Euteleostomi</taxon>
        <taxon>Mammalia</taxon>
        <taxon>Eutheria</taxon>
        <taxon>Laurasiatheria</taxon>
        <taxon>Chiroptera</taxon>
        <taxon>Yangochiroptera</taxon>
        <taxon>Vespertilionidae</taxon>
        <taxon>Myotis</taxon>
    </lineage>
</organism>
<proteinExistence type="predicted"/>
<feature type="compositionally biased region" description="Basic and acidic residues" evidence="1">
    <location>
        <begin position="103"/>
        <end position="114"/>
    </location>
</feature>
<evidence type="ECO:0000256" key="1">
    <source>
        <dbReference type="SAM" id="MobiDB-lite"/>
    </source>
</evidence>
<gene>
    <name evidence="2" type="ORF">mMyoMyo1_010315</name>
</gene>